<keyword evidence="3" id="KW-0813">Transport</keyword>
<reference evidence="10" key="1">
    <citation type="submission" date="2018-04" db="EMBL/GenBank/DDBJ databases">
        <authorList>
            <person name="Liu S."/>
            <person name="Wang Z."/>
            <person name="Li J."/>
        </authorList>
    </citation>
    <scope>NUCLEOTIDE SEQUENCE [LARGE SCALE GENOMIC DNA]</scope>
    <source>
        <strain evidence="10">S1194</strain>
    </source>
</reference>
<keyword evidence="7 8" id="KW-0472">Membrane</keyword>
<evidence type="ECO:0000256" key="1">
    <source>
        <dbReference type="ARBA" id="ARBA00004651"/>
    </source>
</evidence>
<feature type="transmembrane region" description="Helical" evidence="8">
    <location>
        <begin position="213"/>
        <end position="232"/>
    </location>
</feature>
<dbReference type="GO" id="GO:0005886">
    <property type="term" value="C:plasma membrane"/>
    <property type="evidence" value="ECO:0007669"/>
    <property type="project" value="UniProtKB-SubCell"/>
</dbReference>
<sequence>MTSFDGAEGEWPPVAYVANHGHLLLRSSSVHPAIAGLLRNPGLSFCCQNMQVPHPSESLGLRSRGVIASIAASVLFGVVYFIPAALGDLGTFEAVSWRIILTVPFMVVLLIAIKSWRSVVATVRLIAARPLVVLPLVLVSSALLGLQLWLFAWGPSTGHGLDVAIGYLLMPLVMVVVGVIVHGERLGALRTVAVGAALVGVAAAFFAADGLSWATAAVAIGYPIYFVIRRALGIDTPGAMLVELVILLVPSVWFAVGPGSVVAQGGELPIAMLVMFGAVSAVALTLYIVASRLLSFSLFGLLSYVEPIVLVAVLIVLLGESIDPSEYLTYAGIGLALVLLGVEGWRSVRSVPDAGEPPAVTS</sequence>
<feature type="transmembrane region" description="Helical" evidence="8">
    <location>
        <begin position="268"/>
        <end position="289"/>
    </location>
</feature>
<evidence type="ECO:0000256" key="8">
    <source>
        <dbReference type="SAM" id="Phobius"/>
    </source>
</evidence>
<keyword evidence="10" id="KW-1185">Reference proteome</keyword>
<evidence type="ECO:0000256" key="6">
    <source>
        <dbReference type="ARBA" id="ARBA00022989"/>
    </source>
</evidence>
<feature type="transmembrane region" description="Helical" evidence="8">
    <location>
        <begin position="125"/>
        <end position="152"/>
    </location>
</feature>
<evidence type="ECO:0000256" key="2">
    <source>
        <dbReference type="ARBA" id="ARBA00007362"/>
    </source>
</evidence>
<feature type="transmembrane region" description="Helical" evidence="8">
    <location>
        <begin position="296"/>
        <end position="315"/>
    </location>
</feature>
<keyword evidence="5 8" id="KW-0812">Transmembrane</keyword>
<accession>A0A2U1T373</accession>
<dbReference type="EMBL" id="QEEX01000001">
    <property type="protein sequence ID" value="PWB98332.1"/>
    <property type="molecule type" value="Genomic_DNA"/>
</dbReference>
<feature type="transmembrane region" description="Helical" evidence="8">
    <location>
        <begin position="239"/>
        <end position="256"/>
    </location>
</feature>
<gene>
    <name evidence="9" type="primary">rarD</name>
    <name evidence="9" type="ORF">DF220_11175</name>
</gene>
<feature type="transmembrane region" description="Helical" evidence="8">
    <location>
        <begin position="65"/>
        <end position="83"/>
    </location>
</feature>
<feature type="transmembrane region" description="Helical" evidence="8">
    <location>
        <begin position="95"/>
        <end position="113"/>
    </location>
</feature>
<keyword evidence="4" id="KW-1003">Cell membrane</keyword>
<feature type="transmembrane region" description="Helical" evidence="8">
    <location>
        <begin position="327"/>
        <end position="345"/>
    </location>
</feature>
<dbReference type="InterPro" id="IPR004626">
    <property type="entry name" value="RarD"/>
</dbReference>
<protein>
    <submittedName>
        <fullName evidence="9">EamA family transporter RarD</fullName>
    </submittedName>
</protein>
<proteinExistence type="inferred from homology"/>
<feature type="transmembrane region" description="Helical" evidence="8">
    <location>
        <begin position="188"/>
        <end position="207"/>
    </location>
</feature>
<feature type="transmembrane region" description="Helical" evidence="8">
    <location>
        <begin position="164"/>
        <end position="181"/>
    </location>
</feature>
<name>A0A2U1T373_9MICO</name>
<evidence type="ECO:0000256" key="4">
    <source>
        <dbReference type="ARBA" id="ARBA00022475"/>
    </source>
</evidence>
<comment type="similarity">
    <text evidence="2">Belongs to the EamA transporter family.</text>
</comment>
<evidence type="ECO:0000256" key="3">
    <source>
        <dbReference type="ARBA" id="ARBA00022448"/>
    </source>
</evidence>
<comment type="subcellular location">
    <subcellularLocation>
        <location evidence="1">Cell membrane</location>
        <topology evidence="1">Multi-pass membrane protein</topology>
    </subcellularLocation>
</comment>
<dbReference type="Proteomes" id="UP000244978">
    <property type="component" value="Unassembled WGS sequence"/>
</dbReference>
<comment type="caution">
    <text evidence="9">The sequence shown here is derived from an EMBL/GenBank/DDBJ whole genome shotgun (WGS) entry which is preliminary data.</text>
</comment>
<keyword evidence="6 8" id="KW-1133">Transmembrane helix</keyword>
<evidence type="ECO:0000313" key="9">
    <source>
        <dbReference type="EMBL" id="PWB98332.1"/>
    </source>
</evidence>
<evidence type="ECO:0000256" key="7">
    <source>
        <dbReference type="ARBA" id="ARBA00023136"/>
    </source>
</evidence>
<evidence type="ECO:0000313" key="10">
    <source>
        <dbReference type="Proteomes" id="UP000244978"/>
    </source>
</evidence>
<organism evidence="9 10">
    <name type="scientific">Homoserinimonas hongtaonis</name>
    <dbReference type="NCBI Taxonomy" id="2079791"/>
    <lineage>
        <taxon>Bacteria</taxon>
        <taxon>Bacillati</taxon>
        <taxon>Actinomycetota</taxon>
        <taxon>Actinomycetes</taxon>
        <taxon>Micrococcales</taxon>
        <taxon>Microbacteriaceae</taxon>
        <taxon>Homoserinimonas</taxon>
    </lineage>
</organism>
<evidence type="ECO:0000256" key="5">
    <source>
        <dbReference type="ARBA" id="ARBA00022692"/>
    </source>
</evidence>
<dbReference type="AlphaFoldDB" id="A0A2U1T373"/>
<dbReference type="NCBIfam" id="TIGR00688">
    <property type="entry name" value="rarD"/>
    <property type="match status" value="1"/>
</dbReference>